<dbReference type="InterPro" id="IPR036271">
    <property type="entry name" value="Tet_transcr_reg_TetR-rel_C_sf"/>
</dbReference>
<dbReference type="InterPro" id="IPR009057">
    <property type="entry name" value="Homeodomain-like_sf"/>
</dbReference>
<dbReference type="GO" id="GO:0003700">
    <property type="term" value="F:DNA-binding transcription factor activity"/>
    <property type="evidence" value="ECO:0007669"/>
    <property type="project" value="TreeGrafter"/>
</dbReference>
<dbReference type="PANTHER" id="PTHR30055">
    <property type="entry name" value="HTH-TYPE TRANSCRIPTIONAL REGULATOR RUTR"/>
    <property type="match status" value="1"/>
</dbReference>
<evidence type="ECO:0000313" key="4">
    <source>
        <dbReference type="EMBL" id="KDE98294.1"/>
    </source>
</evidence>
<dbReference type="Gene3D" id="1.10.10.60">
    <property type="entry name" value="Homeodomain-like"/>
    <property type="match status" value="1"/>
</dbReference>
<dbReference type="SUPFAM" id="SSF48498">
    <property type="entry name" value="Tetracyclin repressor-like, C-terminal domain"/>
    <property type="match status" value="1"/>
</dbReference>
<protein>
    <submittedName>
        <fullName evidence="4">TetR family transcriptional regulator</fullName>
    </submittedName>
</protein>
<dbReference type="Proteomes" id="UP000022835">
    <property type="component" value="Unassembled WGS sequence"/>
</dbReference>
<evidence type="ECO:0000256" key="2">
    <source>
        <dbReference type="PROSITE-ProRule" id="PRU00335"/>
    </source>
</evidence>
<dbReference type="Gene3D" id="1.10.357.10">
    <property type="entry name" value="Tetracycline Repressor, domain 2"/>
    <property type="match status" value="1"/>
</dbReference>
<keyword evidence="1 2" id="KW-0238">DNA-binding</keyword>
<evidence type="ECO:0000313" key="5">
    <source>
        <dbReference type="Proteomes" id="UP000022835"/>
    </source>
</evidence>
<proteinExistence type="predicted"/>
<name>A0A064CCH5_9MYCO</name>
<sequence length="211" mass="23323">MAAMTEATRRPRSVDLNGVPPVDAIYAATARLMERQAFADISVAQILTEANISRATFYFYFSSKFSVLSGLLEAAMEDIFGTVQPFLERSPDDPPSLALERSIRAVTHTWHRHRAVLQAANQHWHSEPALRTLWLAVVERFVAAGAAEIDRERAAGLITSDLPSRTLAATLFWSTERVLHIAGMGVDPELTDEEAMVGPLVAMWNGTLYGR</sequence>
<dbReference type="eggNOG" id="COG1309">
    <property type="taxonomic scope" value="Bacteria"/>
</dbReference>
<accession>A0A064CCH5</accession>
<comment type="caution">
    <text evidence="4">The sequence shown here is derived from an EMBL/GenBank/DDBJ whole genome shotgun (WGS) entry which is preliminary data.</text>
</comment>
<dbReference type="EMBL" id="JALN02000001">
    <property type="protein sequence ID" value="KDE98294.1"/>
    <property type="molecule type" value="Genomic_DNA"/>
</dbReference>
<feature type="DNA-binding region" description="H-T-H motif" evidence="2">
    <location>
        <begin position="42"/>
        <end position="61"/>
    </location>
</feature>
<dbReference type="GO" id="GO:0000976">
    <property type="term" value="F:transcription cis-regulatory region binding"/>
    <property type="evidence" value="ECO:0007669"/>
    <property type="project" value="TreeGrafter"/>
</dbReference>
<dbReference type="Pfam" id="PF21313">
    <property type="entry name" value="EthR_C"/>
    <property type="match status" value="1"/>
</dbReference>
<dbReference type="SUPFAM" id="SSF46689">
    <property type="entry name" value="Homeodomain-like"/>
    <property type="match status" value="1"/>
</dbReference>
<organism evidence="4 5">
    <name type="scientific">Mycolicibacterium aromaticivorans JS19b1 = JCM 16368</name>
    <dbReference type="NCBI Taxonomy" id="1440774"/>
    <lineage>
        <taxon>Bacteria</taxon>
        <taxon>Bacillati</taxon>
        <taxon>Actinomycetota</taxon>
        <taxon>Actinomycetes</taxon>
        <taxon>Mycobacteriales</taxon>
        <taxon>Mycobacteriaceae</taxon>
        <taxon>Mycolicibacterium</taxon>
    </lineage>
</organism>
<dbReference type="STRING" id="1440774.Y900_004885"/>
<dbReference type="InterPro" id="IPR049397">
    <property type="entry name" value="EthR_C"/>
</dbReference>
<dbReference type="Pfam" id="PF00440">
    <property type="entry name" value="TetR_N"/>
    <property type="match status" value="1"/>
</dbReference>
<feature type="domain" description="HTH tetR-type" evidence="3">
    <location>
        <begin position="19"/>
        <end position="79"/>
    </location>
</feature>
<gene>
    <name evidence="4" type="ORF">Y900_004885</name>
</gene>
<keyword evidence="5" id="KW-1185">Reference proteome</keyword>
<dbReference type="InterPro" id="IPR050109">
    <property type="entry name" value="HTH-type_TetR-like_transc_reg"/>
</dbReference>
<dbReference type="PANTHER" id="PTHR30055:SF184">
    <property type="entry name" value="HTH-TYPE TRANSCRIPTIONAL REGULATOR ETHR"/>
    <property type="match status" value="1"/>
</dbReference>
<dbReference type="AlphaFoldDB" id="A0A064CCH5"/>
<dbReference type="InterPro" id="IPR001647">
    <property type="entry name" value="HTH_TetR"/>
</dbReference>
<evidence type="ECO:0000256" key="1">
    <source>
        <dbReference type="ARBA" id="ARBA00023125"/>
    </source>
</evidence>
<reference evidence="4" key="1">
    <citation type="submission" date="2014-05" db="EMBL/GenBank/DDBJ databases">
        <title>Genome sequence of Mycobacterium aromaticivorans strain JS19b1T (= DSM 45407T).</title>
        <authorList>
            <person name="Kwak Y."/>
            <person name="Park G.-S."/>
            <person name="Li Q.X."/>
            <person name="Lee S.-E."/>
            <person name="Shin J.-H."/>
        </authorList>
    </citation>
    <scope>NUCLEOTIDE SEQUENCE [LARGE SCALE GENOMIC DNA]</scope>
    <source>
        <strain evidence="4">JS19b1</strain>
    </source>
</reference>
<evidence type="ECO:0000259" key="3">
    <source>
        <dbReference type="PROSITE" id="PS50977"/>
    </source>
</evidence>
<dbReference type="PROSITE" id="PS50977">
    <property type="entry name" value="HTH_TETR_2"/>
    <property type="match status" value="1"/>
</dbReference>